<evidence type="ECO:0000313" key="3">
    <source>
        <dbReference type="Proteomes" id="UP000290289"/>
    </source>
</evidence>
<keyword evidence="3" id="KW-1185">Reference proteome</keyword>
<evidence type="ECO:0000256" key="1">
    <source>
        <dbReference type="SAM" id="MobiDB-lite"/>
    </source>
</evidence>
<name>A0A498INN4_MALDO</name>
<comment type="caution">
    <text evidence="2">The sequence shown here is derived from an EMBL/GenBank/DDBJ whole genome shotgun (WGS) entry which is preliminary data.</text>
</comment>
<gene>
    <name evidence="2" type="ORF">DVH24_041916</name>
</gene>
<feature type="compositionally biased region" description="Polar residues" evidence="1">
    <location>
        <begin position="15"/>
        <end position="25"/>
    </location>
</feature>
<accession>A0A498INN4</accession>
<reference evidence="2 3" key="1">
    <citation type="submission" date="2018-10" db="EMBL/GenBank/DDBJ databases">
        <title>A high-quality apple genome assembly.</title>
        <authorList>
            <person name="Hu J."/>
        </authorList>
    </citation>
    <scope>NUCLEOTIDE SEQUENCE [LARGE SCALE GENOMIC DNA]</scope>
    <source>
        <strain evidence="3">cv. HFTH1</strain>
        <tissue evidence="2">Young leaf</tissue>
    </source>
</reference>
<sequence length="92" mass="10467">MSVPRLQPSLHDRTTSTPRASTFTARSHDLRPRPRHPGLQPSPHDRGAQPGPPQQGVHGRRVSEDMKTKWPVAFTIVRSRSSTRTRYCEWST</sequence>
<dbReference type="AlphaFoldDB" id="A0A498INN4"/>
<feature type="region of interest" description="Disordered" evidence="1">
    <location>
        <begin position="1"/>
        <end position="68"/>
    </location>
</feature>
<dbReference type="Proteomes" id="UP000290289">
    <property type="component" value="Chromosome 11"/>
</dbReference>
<protein>
    <submittedName>
        <fullName evidence="2">Uncharacterized protein</fullName>
    </submittedName>
</protein>
<dbReference type="EMBL" id="RDQH01000337">
    <property type="protein sequence ID" value="RXH85148.1"/>
    <property type="molecule type" value="Genomic_DNA"/>
</dbReference>
<organism evidence="2 3">
    <name type="scientific">Malus domestica</name>
    <name type="common">Apple</name>
    <name type="synonym">Pyrus malus</name>
    <dbReference type="NCBI Taxonomy" id="3750"/>
    <lineage>
        <taxon>Eukaryota</taxon>
        <taxon>Viridiplantae</taxon>
        <taxon>Streptophyta</taxon>
        <taxon>Embryophyta</taxon>
        <taxon>Tracheophyta</taxon>
        <taxon>Spermatophyta</taxon>
        <taxon>Magnoliopsida</taxon>
        <taxon>eudicotyledons</taxon>
        <taxon>Gunneridae</taxon>
        <taxon>Pentapetalae</taxon>
        <taxon>rosids</taxon>
        <taxon>fabids</taxon>
        <taxon>Rosales</taxon>
        <taxon>Rosaceae</taxon>
        <taxon>Amygdaloideae</taxon>
        <taxon>Maleae</taxon>
        <taxon>Malus</taxon>
    </lineage>
</organism>
<evidence type="ECO:0000313" key="2">
    <source>
        <dbReference type="EMBL" id="RXH85148.1"/>
    </source>
</evidence>
<proteinExistence type="predicted"/>